<reference evidence="2 3" key="1">
    <citation type="submission" date="2021-05" db="EMBL/GenBank/DDBJ databases">
        <title>Novel Bacillus species.</title>
        <authorList>
            <person name="Liu G."/>
        </authorList>
    </citation>
    <scope>NUCLEOTIDE SEQUENCE [LARGE SCALE GENOMIC DNA]</scope>
    <source>
        <strain evidence="2 3">FJAT-49732</strain>
    </source>
</reference>
<evidence type="ECO:0000313" key="2">
    <source>
        <dbReference type="EMBL" id="MBS4198544.1"/>
    </source>
</evidence>
<organism evidence="2 3">
    <name type="scientific">Lederbergia citrisecunda</name>
    <dbReference type="NCBI Taxonomy" id="2833583"/>
    <lineage>
        <taxon>Bacteria</taxon>
        <taxon>Bacillati</taxon>
        <taxon>Bacillota</taxon>
        <taxon>Bacilli</taxon>
        <taxon>Bacillales</taxon>
        <taxon>Bacillaceae</taxon>
        <taxon>Lederbergia</taxon>
    </lineage>
</organism>
<dbReference type="EMBL" id="JAGYPJ010000001">
    <property type="protein sequence ID" value="MBS4198544.1"/>
    <property type="molecule type" value="Genomic_DNA"/>
</dbReference>
<gene>
    <name evidence="2" type="ORF">KHA93_02635</name>
</gene>
<protein>
    <submittedName>
        <fullName evidence="2">Uncharacterized protein</fullName>
    </submittedName>
</protein>
<name>A0A942YJV9_9BACI</name>
<comment type="caution">
    <text evidence="2">The sequence shown here is derived from an EMBL/GenBank/DDBJ whole genome shotgun (WGS) entry which is preliminary data.</text>
</comment>
<feature type="compositionally biased region" description="Basic and acidic residues" evidence="1">
    <location>
        <begin position="11"/>
        <end position="23"/>
    </location>
</feature>
<sequence length="46" mass="5586">MKKEKKHNKTKKNDIKNDRKQSVDDYFDQESGQPVPQPKDYEEIDY</sequence>
<feature type="compositionally biased region" description="Basic residues" evidence="1">
    <location>
        <begin position="1"/>
        <end position="10"/>
    </location>
</feature>
<accession>A0A942YJV9</accession>
<evidence type="ECO:0000313" key="3">
    <source>
        <dbReference type="Proteomes" id="UP000682713"/>
    </source>
</evidence>
<evidence type="ECO:0000256" key="1">
    <source>
        <dbReference type="SAM" id="MobiDB-lite"/>
    </source>
</evidence>
<dbReference type="Proteomes" id="UP000682713">
    <property type="component" value="Unassembled WGS sequence"/>
</dbReference>
<proteinExistence type="predicted"/>
<dbReference type="AlphaFoldDB" id="A0A942YJV9"/>
<feature type="region of interest" description="Disordered" evidence="1">
    <location>
        <begin position="1"/>
        <end position="46"/>
    </location>
</feature>
<keyword evidence="3" id="KW-1185">Reference proteome</keyword>
<dbReference type="RefSeq" id="WP_213109292.1">
    <property type="nucleotide sequence ID" value="NZ_JAGYPJ010000001.1"/>
</dbReference>